<sequence>MKFKKMERQSQKFYHASQDSKSSTKSQDLNSINFNKSTTSDLGCDSGPVSSLPPVDRGRGAWSFLVGMILVEFSIWGFGVSYGVLLDYYIHSDLGKDKSSNYLLPLVGTVNTGTMSSMIPVLAIITNRFPGCKRFLMALGLVCIVLSLFLSSYSTKPIHVLLTLGVGYGMSGIAMYYPCLSYLPSWFQAKKGLAYGVVCAANGLGGLIFPIITEHLLKHVGLASALKYLSLIIGAICSVGLFLTKPRVEENYTKGFYENLGDLGALKNWYFWVILFCNTIQALSYFIPGLFLPNYAHTLSLSQSSATILLSVLNVSNVFSKSILGSLSDYISPHLIGCLTHFVAAAGVLGIWGGLGAHGMVSLVPFSLIFGLTAGAWTSFYFSMIYELTDDENTTMTLFVMISVTRGIGNIVSGSLGTSAVEWFLYVKRSKNNSKFVKEKENLEKNSSTSSIDK</sequence>
<evidence type="ECO:0000313" key="6">
    <source>
        <dbReference type="Proteomes" id="UP001153365"/>
    </source>
</evidence>
<feature type="transmembrane region" description="Helical" evidence="4">
    <location>
        <begin position="61"/>
        <end position="82"/>
    </location>
</feature>
<feature type="compositionally biased region" description="Low complexity" evidence="3">
    <location>
        <begin position="17"/>
        <end position="28"/>
    </location>
</feature>
<comment type="subcellular location">
    <subcellularLocation>
        <location evidence="1">Membrane</location>
        <topology evidence="1">Multi-pass membrane protein</topology>
    </subcellularLocation>
</comment>
<feature type="transmembrane region" description="Helical" evidence="4">
    <location>
        <begin position="225"/>
        <end position="244"/>
    </location>
</feature>
<dbReference type="PANTHER" id="PTHR11360">
    <property type="entry name" value="MONOCARBOXYLATE TRANSPORTER"/>
    <property type="match status" value="1"/>
</dbReference>
<evidence type="ECO:0000256" key="3">
    <source>
        <dbReference type="SAM" id="MobiDB-lite"/>
    </source>
</evidence>
<protein>
    <submittedName>
        <fullName evidence="5">Major facilitator superfamily domain-containing protein</fullName>
    </submittedName>
</protein>
<gene>
    <name evidence="5" type="ORF">PPACK8108_LOCUS1764</name>
</gene>
<organism evidence="5 6">
    <name type="scientific">Phakopsora pachyrhizi</name>
    <name type="common">Asian soybean rust disease fungus</name>
    <dbReference type="NCBI Taxonomy" id="170000"/>
    <lineage>
        <taxon>Eukaryota</taxon>
        <taxon>Fungi</taxon>
        <taxon>Dikarya</taxon>
        <taxon>Basidiomycota</taxon>
        <taxon>Pucciniomycotina</taxon>
        <taxon>Pucciniomycetes</taxon>
        <taxon>Pucciniales</taxon>
        <taxon>Phakopsoraceae</taxon>
        <taxon>Phakopsora</taxon>
    </lineage>
</organism>
<reference evidence="5" key="1">
    <citation type="submission" date="2022-06" db="EMBL/GenBank/DDBJ databases">
        <authorList>
            <consortium name="SYNGENTA / RWTH Aachen University"/>
        </authorList>
    </citation>
    <scope>NUCLEOTIDE SEQUENCE</scope>
</reference>
<evidence type="ECO:0000256" key="1">
    <source>
        <dbReference type="ARBA" id="ARBA00004141"/>
    </source>
</evidence>
<feature type="transmembrane region" description="Helical" evidence="4">
    <location>
        <begin position="269"/>
        <end position="291"/>
    </location>
</feature>
<proteinExistence type="inferred from homology"/>
<dbReference type="AlphaFoldDB" id="A0AAV0AJF2"/>
<comment type="similarity">
    <text evidence="2">Belongs to the major facilitator superfamily. Monocarboxylate porter (TC 2.A.1.13) family.</text>
</comment>
<evidence type="ECO:0000313" key="5">
    <source>
        <dbReference type="EMBL" id="CAH7667375.1"/>
    </source>
</evidence>
<feature type="transmembrane region" description="Helical" evidence="4">
    <location>
        <begin position="160"/>
        <end position="180"/>
    </location>
</feature>
<dbReference type="Proteomes" id="UP001153365">
    <property type="component" value="Unassembled WGS sequence"/>
</dbReference>
<keyword evidence="4" id="KW-0472">Membrane</keyword>
<evidence type="ECO:0000256" key="2">
    <source>
        <dbReference type="ARBA" id="ARBA00006727"/>
    </source>
</evidence>
<accession>A0AAV0AJF2</accession>
<keyword evidence="4" id="KW-1133">Transmembrane helix</keyword>
<feature type="transmembrane region" description="Helical" evidence="4">
    <location>
        <begin position="363"/>
        <end position="386"/>
    </location>
</feature>
<feature type="region of interest" description="Disordered" evidence="3">
    <location>
        <begin position="1"/>
        <end position="30"/>
    </location>
</feature>
<feature type="transmembrane region" description="Helical" evidence="4">
    <location>
        <begin position="192"/>
        <end position="213"/>
    </location>
</feature>
<evidence type="ECO:0000256" key="4">
    <source>
        <dbReference type="SAM" id="Phobius"/>
    </source>
</evidence>
<feature type="transmembrane region" description="Helical" evidence="4">
    <location>
        <begin position="330"/>
        <end position="351"/>
    </location>
</feature>
<dbReference type="GO" id="GO:0016020">
    <property type="term" value="C:membrane"/>
    <property type="evidence" value="ECO:0007669"/>
    <property type="project" value="UniProtKB-SubCell"/>
</dbReference>
<dbReference type="InterPro" id="IPR050327">
    <property type="entry name" value="Proton-linked_MCT"/>
</dbReference>
<dbReference type="Gene3D" id="1.20.1250.20">
    <property type="entry name" value="MFS general substrate transporter like domains"/>
    <property type="match status" value="2"/>
</dbReference>
<dbReference type="PANTHER" id="PTHR11360:SF287">
    <property type="entry name" value="MFS MONOCARBOXYLATE TRANSPORTER"/>
    <property type="match status" value="1"/>
</dbReference>
<feature type="transmembrane region" description="Helical" evidence="4">
    <location>
        <begin position="135"/>
        <end position="154"/>
    </location>
</feature>
<comment type="caution">
    <text evidence="5">The sequence shown here is derived from an EMBL/GenBank/DDBJ whole genome shotgun (WGS) entry which is preliminary data.</text>
</comment>
<dbReference type="GO" id="GO:0022857">
    <property type="term" value="F:transmembrane transporter activity"/>
    <property type="evidence" value="ECO:0007669"/>
    <property type="project" value="InterPro"/>
</dbReference>
<dbReference type="EMBL" id="CALTRL010000282">
    <property type="protein sequence ID" value="CAH7667375.1"/>
    <property type="molecule type" value="Genomic_DNA"/>
</dbReference>
<dbReference type="InterPro" id="IPR036259">
    <property type="entry name" value="MFS_trans_sf"/>
</dbReference>
<feature type="compositionally biased region" description="Basic and acidic residues" evidence="3">
    <location>
        <begin position="1"/>
        <end position="10"/>
    </location>
</feature>
<dbReference type="SUPFAM" id="SSF103473">
    <property type="entry name" value="MFS general substrate transporter"/>
    <property type="match status" value="1"/>
</dbReference>
<keyword evidence="4" id="KW-0812">Transmembrane</keyword>
<feature type="transmembrane region" description="Helical" evidence="4">
    <location>
        <begin position="102"/>
        <end position="123"/>
    </location>
</feature>
<name>A0AAV0AJF2_PHAPC</name>
<keyword evidence="6" id="KW-1185">Reference proteome</keyword>
<dbReference type="InterPro" id="IPR011701">
    <property type="entry name" value="MFS"/>
</dbReference>
<feature type="transmembrane region" description="Helical" evidence="4">
    <location>
        <begin position="398"/>
        <end position="425"/>
    </location>
</feature>
<dbReference type="Pfam" id="PF07690">
    <property type="entry name" value="MFS_1"/>
    <property type="match status" value="1"/>
</dbReference>